<evidence type="ECO:0000313" key="2">
    <source>
        <dbReference type="Proteomes" id="UP000799771"/>
    </source>
</evidence>
<gene>
    <name evidence="1" type="ORF">P153DRAFT_435283</name>
</gene>
<evidence type="ECO:0008006" key="3">
    <source>
        <dbReference type="Google" id="ProtNLM"/>
    </source>
</evidence>
<dbReference type="RefSeq" id="XP_033518954.1">
    <property type="nucleotide sequence ID" value="XM_033673138.1"/>
</dbReference>
<dbReference type="GeneID" id="54413570"/>
<dbReference type="EMBL" id="ML977519">
    <property type="protein sequence ID" value="KAF2124561.1"/>
    <property type="molecule type" value="Genomic_DNA"/>
</dbReference>
<dbReference type="AlphaFoldDB" id="A0A6A6A1W7"/>
<dbReference type="Proteomes" id="UP000799771">
    <property type="component" value="Unassembled WGS sequence"/>
</dbReference>
<sequence>MCNILNLVVDRASYYPMHSLITSYLDIIDIFRLSRVCKQTSDIYSDIQKTQWNINAQLRSYFKDVDAFRTLQGKTGTLIGGRFAFCFFRRLRKDNVLRLFVQAGENAEAIYDFLERERYSIISDKVSQDAENNSGLNRFSILQKPATQNHGPVLLSVSQTIETPLDAVLRNMLCTSQGCFLSWNKAYCLFPIATFTNQESYLMTPLRNDTATNTTLTRAVLQTEAQYGLKIKPPIWHPNANPSPDHTELGPYRCIGDKHTWTMHLDTTHIPAPQTPDLVLDMASFCITKTKEDSLATYLTLDYSLKKSCVLRYTYITAVNTETWHGVNGWHGMTGEAAYAVLKVQGKLDETTLMQLALLEPNERPTEYAAIVDDVGSANTAMGKFRVPATWVYYDEEVQRCLGEFHRDFVKRQDGSQHAGVGPRWVRGFYGD</sequence>
<dbReference type="OrthoDB" id="3799412at2759"/>
<reference evidence="1" key="1">
    <citation type="journal article" date="2020" name="Stud. Mycol.">
        <title>101 Dothideomycetes genomes: a test case for predicting lifestyles and emergence of pathogens.</title>
        <authorList>
            <person name="Haridas S."/>
            <person name="Albert R."/>
            <person name="Binder M."/>
            <person name="Bloem J."/>
            <person name="Labutti K."/>
            <person name="Salamov A."/>
            <person name="Andreopoulos B."/>
            <person name="Baker S."/>
            <person name="Barry K."/>
            <person name="Bills G."/>
            <person name="Bluhm B."/>
            <person name="Cannon C."/>
            <person name="Castanera R."/>
            <person name="Culley D."/>
            <person name="Daum C."/>
            <person name="Ezra D."/>
            <person name="Gonzalez J."/>
            <person name="Henrissat B."/>
            <person name="Kuo A."/>
            <person name="Liang C."/>
            <person name="Lipzen A."/>
            <person name="Lutzoni F."/>
            <person name="Magnuson J."/>
            <person name="Mondo S."/>
            <person name="Nolan M."/>
            <person name="Ohm R."/>
            <person name="Pangilinan J."/>
            <person name="Park H.-J."/>
            <person name="Ramirez L."/>
            <person name="Alfaro M."/>
            <person name="Sun H."/>
            <person name="Tritt A."/>
            <person name="Yoshinaga Y."/>
            <person name="Zwiers L.-H."/>
            <person name="Turgeon B."/>
            <person name="Goodwin S."/>
            <person name="Spatafora J."/>
            <person name="Crous P."/>
            <person name="Grigoriev I."/>
        </authorList>
    </citation>
    <scope>NUCLEOTIDE SEQUENCE</scope>
    <source>
        <strain evidence="1">CBS 119687</strain>
    </source>
</reference>
<evidence type="ECO:0000313" key="1">
    <source>
        <dbReference type="EMBL" id="KAF2124561.1"/>
    </source>
</evidence>
<proteinExistence type="predicted"/>
<organism evidence="1 2">
    <name type="scientific">Dothidotthia symphoricarpi CBS 119687</name>
    <dbReference type="NCBI Taxonomy" id="1392245"/>
    <lineage>
        <taxon>Eukaryota</taxon>
        <taxon>Fungi</taxon>
        <taxon>Dikarya</taxon>
        <taxon>Ascomycota</taxon>
        <taxon>Pezizomycotina</taxon>
        <taxon>Dothideomycetes</taxon>
        <taxon>Pleosporomycetidae</taxon>
        <taxon>Pleosporales</taxon>
        <taxon>Dothidotthiaceae</taxon>
        <taxon>Dothidotthia</taxon>
    </lineage>
</organism>
<name>A0A6A6A1W7_9PLEO</name>
<accession>A0A6A6A1W7</accession>
<keyword evidence="2" id="KW-1185">Reference proteome</keyword>
<protein>
    <recommendedName>
        <fullName evidence="3">F-box domain-containing protein</fullName>
    </recommendedName>
</protein>